<feature type="region of interest" description="Disordered" evidence="6">
    <location>
        <begin position="42"/>
        <end position="73"/>
    </location>
</feature>
<proteinExistence type="predicted"/>
<organism evidence="8 10">
    <name type="scientific">Criibacterium bergeronii</name>
    <dbReference type="NCBI Taxonomy" id="1871336"/>
    <lineage>
        <taxon>Bacteria</taxon>
        <taxon>Bacillati</taxon>
        <taxon>Bacillota</taxon>
        <taxon>Clostridia</taxon>
        <taxon>Peptostreptococcales</taxon>
        <taxon>Filifactoraceae</taxon>
        <taxon>Criibacterium</taxon>
    </lineage>
</organism>
<keyword evidence="10" id="KW-1185">Reference proteome</keyword>
<feature type="compositionally biased region" description="Low complexity" evidence="6">
    <location>
        <begin position="50"/>
        <end position="62"/>
    </location>
</feature>
<dbReference type="EMBL" id="MBEW02000004">
    <property type="protein sequence ID" value="RDY21859.1"/>
    <property type="molecule type" value="Genomic_DNA"/>
</dbReference>
<feature type="transmembrane region" description="Helical" evidence="7">
    <location>
        <begin position="6"/>
        <end position="31"/>
    </location>
</feature>
<dbReference type="EMBL" id="VJXW01000013">
    <property type="protein sequence ID" value="TRW24563.1"/>
    <property type="molecule type" value="Genomic_DNA"/>
</dbReference>
<evidence type="ECO:0000256" key="2">
    <source>
        <dbReference type="ARBA" id="ARBA00022475"/>
    </source>
</evidence>
<reference evidence="8 10" key="1">
    <citation type="journal article" date="2016" name="Genome Announc.">
        <title>Draft Genome Sequence of Criibacterium bergeronii gen. nov., sp. nov., Strain CCRI-22567T, Isolated from a Vaginal Sample from a Woman with Bacterial Vaginosis.</title>
        <authorList>
            <person name="Maheux A.F."/>
            <person name="Berube E."/>
            <person name="Boudreau D.K."/>
            <person name="Raymond F."/>
            <person name="Corbeil J."/>
            <person name="Roy P.H."/>
            <person name="Boissinot M."/>
            <person name="Omar R.F."/>
        </authorList>
    </citation>
    <scope>NUCLEOTIDE SEQUENCE [LARGE SCALE GENOMIC DNA]</scope>
    <source>
        <strain evidence="8 10">CCRI-22567</strain>
    </source>
</reference>
<comment type="caution">
    <text evidence="8">The sequence shown here is derived from an EMBL/GenBank/DDBJ whole genome shotgun (WGS) entry which is preliminary data.</text>
</comment>
<protein>
    <submittedName>
        <fullName evidence="8">Sodium pump decarboxylase, gamma subunit</fullName>
    </submittedName>
</protein>
<evidence type="ECO:0000256" key="5">
    <source>
        <dbReference type="ARBA" id="ARBA00023136"/>
    </source>
</evidence>
<dbReference type="Pfam" id="PF04277">
    <property type="entry name" value="OAD_gamma"/>
    <property type="match status" value="1"/>
</dbReference>
<comment type="subcellular location">
    <subcellularLocation>
        <location evidence="1">Cell membrane</location>
    </subcellularLocation>
</comment>
<evidence type="ECO:0000256" key="4">
    <source>
        <dbReference type="ARBA" id="ARBA00022989"/>
    </source>
</evidence>
<keyword evidence="3 7" id="KW-0812">Transmembrane</keyword>
<gene>
    <name evidence="8" type="ORF">BBG48_003015</name>
    <name evidence="9" type="ORF">FL857_08530</name>
</gene>
<evidence type="ECO:0000313" key="11">
    <source>
        <dbReference type="Proteomes" id="UP000319424"/>
    </source>
</evidence>
<evidence type="ECO:0000313" key="9">
    <source>
        <dbReference type="EMBL" id="TRW24563.1"/>
    </source>
</evidence>
<accession>A0A371IMZ1</accession>
<evidence type="ECO:0000313" key="10">
    <source>
        <dbReference type="Proteomes" id="UP000093352"/>
    </source>
</evidence>
<evidence type="ECO:0000256" key="3">
    <source>
        <dbReference type="ARBA" id="ARBA00022692"/>
    </source>
</evidence>
<evidence type="ECO:0000256" key="6">
    <source>
        <dbReference type="SAM" id="MobiDB-lite"/>
    </source>
</evidence>
<dbReference type="Proteomes" id="UP000319424">
    <property type="component" value="Unassembled WGS sequence"/>
</dbReference>
<sequence length="107" mass="11027">MTVPDALIVSLSGMATVFVTLIVLALLIVLLGKVLNALGVGEKSTKKAPAKAQTSQAAKTASGGSAAVQAKPQQSEEEIAAIIAAVSDFSRVPIERLKINSITEIKK</sequence>
<dbReference type="Proteomes" id="UP000093352">
    <property type="component" value="Unassembled WGS sequence"/>
</dbReference>
<keyword evidence="2" id="KW-1003">Cell membrane</keyword>
<reference evidence="8" key="2">
    <citation type="submission" date="2018-07" db="EMBL/GenBank/DDBJ databases">
        <authorList>
            <person name="Quirk P.G."/>
            <person name="Krulwich T.A."/>
        </authorList>
    </citation>
    <scope>NUCLEOTIDE SEQUENCE</scope>
    <source>
        <strain evidence="8">CCRI-22567</strain>
    </source>
</reference>
<evidence type="ECO:0000256" key="7">
    <source>
        <dbReference type="SAM" id="Phobius"/>
    </source>
</evidence>
<keyword evidence="5 7" id="KW-0472">Membrane</keyword>
<dbReference type="GO" id="GO:0036376">
    <property type="term" value="P:sodium ion export across plasma membrane"/>
    <property type="evidence" value="ECO:0007669"/>
    <property type="project" value="InterPro"/>
</dbReference>
<dbReference type="GO" id="GO:0005886">
    <property type="term" value="C:plasma membrane"/>
    <property type="evidence" value="ECO:0007669"/>
    <property type="project" value="UniProtKB-SubCell"/>
</dbReference>
<keyword evidence="4 7" id="KW-1133">Transmembrane helix</keyword>
<dbReference type="STRING" id="1871336.BBG48_02850"/>
<dbReference type="GO" id="GO:0015081">
    <property type="term" value="F:sodium ion transmembrane transporter activity"/>
    <property type="evidence" value="ECO:0007669"/>
    <property type="project" value="InterPro"/>
</dbReference>
<dbReference type="InterPro" id="IPR005899">
    <property type="entry name" value="Na_pump_deCOase"/>
</dbReference>
<name>A0A371IMZ1_9FIRM</name>
<evidence type="ECO:0000256" key="1">
    <source>
        <dbReference type="ARBA" id="ARBA00004236"/>
    </source>
</evidence>
<evidence type="ECO:0000313" key="8">
    <source>
        <dbReference type="EMBL" id="RDY21859.1"/>
    </source>
</evidence>
<reference evidence="9 11" key="3">
    <citation type="submission" date="2019-07" db="EMBL/GenBank/DDBJ databases">
        <title>Criibacterium bergeronii gen. nov., sp. nov. isolated from human clinical samples.</title>
        <authorList>
            <person name="Maheux A.F."/>
            <person name="Boudreau D.K."/>
            <person name="Berube E."/>
            <person name="Brodeur S."/>
            <person name="Bernard K.A."/>
            <person name="Abed J.Y."/>
            <person name="Ducrey E."/>
            <person name="Guay E.F."/>
            <person name="Raymond F."/>
            <person name="Corbeil J."/>
            <person name="Domingo M.-C."/>
            <person name="Roy P.H."/>
            <person name="Boissinot M."/>
            <person name="Tocheva E.I."/>
            <person name="Omar R.F."/>
        </authorList>
    </citation>
    <scope>NUCLEOTIDE SEQUENCE [LARGE SCALE GENOMIC DNA]</scope>
    <source>
        <strain evidence="9 11">CCRI-24246</strain>
    </source>
</reference>
<dbReference type="AlphaFoldDB" id="A0A371IMZ1"/>